<organism evidence="3 4">
    <name type="scientific">Algibacter luteus</name>
    <dbReference type="NCBI Taxonomy" id="1178825"/>
    <lineage>
        <taxon>Bacteria</taxon>
        <taxon>Pseudomonadati</taxon>
        <taxon>Bacteroidota</taxon>
        <taxon>Flavobacteriia</taxon>
        <taxon>Flavobacteriales</taxon>
        <taxon>Flavobacteriaceae</taxon>
        <taxon>Algibacter</taxon>
    </lineage>
</organism>
<dbReference type="Proteomes" id="UP000184396">
    <property type="component" value="Unassembled WGS sequence"/>
</dbReference>
<keyword evidence="1 2" id="KW-0732">Signal</keyword>
<sequence>MKIFTFLKGLLFLTITGALAQAPNNGFYVNSIEKDVFKIPDSDVINKTQINNRTYETYFYANSTVARQFIFMEGEEKRGVLAYIEGGYIIAGAYCVDNDYANLWTGTYFRKAISANTWYHIALVFDNLSVPNPTPAVTAMDNTNFKWYLDGVLHDQKAGFQIGGNGDHNNLNIGLKDDKLQIPTALASWIPSGLSEYSFGEQIEEGGGDENYFDGYLWGFRVWNSARTAAEINDNKSKLILQSENANLLAVLDGDTVTYLDNNSLPDVRDSEGGLTVKEWEGNTDTNWTTATNWKNDLIPDNTKQEPVLIKKGSTYFPEINTTVVVGDIELEADGTNPGEITIQDGGTLAIAYDLLNDGILIVEDNGSLEVRESSPISGVGSLNINRDTSDYPSDFYTIWSTPVSSPDSQFSSIFTNDVIIYEYDASQNPSAYVQLPKSANMEVGKGYFIRSDHDSGVITRSFSGVLNNGNIDIPIYYNSPTDMDNLIGNPYASAIDWRKFYEDNSDVLEGTMHYWVQSYAGVNNSVNDFKSYNYGTGPSEPGISEFIPAGLGVFVNATQAGTATFRNAHKVVGNNDQFFKSNNEKSNKDDGKSWIKLSGSMGYSPILIGFIPGATNDYESQYDGVFINHEASIKLYSLINNNKYVIQGRSVLNENNDNEIPLGFQVNSAGNYSISIMLEYIDTNFDIILEDKLLGINSDLRNADYNFNVSSAVEDNNRFVLHFVSKMILSTTDFEDINSIRSFFVNNQLITTTTDNENPITIQLWDVLGQQILDTPYNNSIRTQNINPGVYILKYTYNNTNAIMKKIVKK</sequence>
<dbReference type="GO" id="GO:0004553">
    <property type="term" value="F:hydrolase activity, hydrolyzing O-glycosyl compounds"/>
    <property type="evidence" value="ECO:0007669"/>
    <property type="project" value="UniProtKB-ARBA"/>
</dbReference>
<feature type="chain" id="PRO_5009915790" evidence="2">
    <location>
        <begin position="21"/>
        <end position="811"/>
    </location>
</feature>
<dbReference type="RefSeq" id="WP_019386238.1">
    <property type="nucleotide sequence ID" value="NZ_ALIH01000001.1"/>
</dbReference>
<name>A0A1M6AGS4_9FLAO</name>
<dbReference type="EMBL" id="FQYK01000001">
    <property type="protein sequence ID" value="SHI35736.1"/>
    <property type="molecule type" value="Genomic_DNA"/>
</dbReference>
<dbReference type="eggNOG" id="COG1345">
    <property type="taxonomic scope" value="Bacteria"/>
</dbReference>
<dbReference type="InterPro" id="IPR013320">
    <property type="entry name" value="ConA-like_dom_sf"/>
</dbReference>
<dbReference type="AlphaFoldDB" id="A0A1M6AGS4"/>
<dbReference type="STRING" id="1178825.SAMN05216261_0421"/>
<feature type="signal peptide" evidence="2">
    <location>
        <begin position="1"/>
        <end position="20"/>
    </location>
</feature>
<keyword evidence="4" id="KW-1185">Reference proteome</keyword>
<dbReference type="InterPro" id="IPR026444">
    <property type="entry name" value="Secre_tail"/>
</dbReference>
<evidence type="ECO:0000313" key="3">
    <source>
        <dbReference type="EMBL" id="SHI35736.1"/>
    </source>
</evidence>
<proteinExistence type="predicted"/>
<dbReference type="GO" id="GO:0005975">
    <property type="term" value="P:carbohydrate metabolic process"/>
    <property type="evidence" value="ECO:0007669"/>
    <property type="project" value="UniProtKB-ARBA"/>
</dbReference>
<dbReference type="Gene3D" id="2.60.120.200">
    <property type="match status" value="1"/>
</dbReference>
<evidence type="ECO:0000256" key="2">
    <source>
        <dbReference type="SAM" id="SignalP"/>
    </source>
</evidence>
<dbReference type="SUPFAM" id="SSF49899">
    <property type="entry name" value="Concanavalin A-like lectins/glucanases"/>
    <property type="match status" value="1"/>
</dbReference>
<reference evidence="3 4" key="1">
    <citation type="submission" date="2016-11" db="EMBL/GenBank/DDBJ databases">
        <authorList>
            <person name="Jaros S."/>
            <person name="Januszkiewicz K."/>
            <person name="Wedrychowicz H."/>
        </authorList>
    </citation>
    <scope>NUCLEOTIDE SEQUENCE [LARGE SCALE GENOMIC DNA]</scope>
    <source>
        <strain evidence="3 4">CGMCC 1.12213</strain>
    </source>
</reference>
<evidence type="ECO:0000256" key="1">
    <source>
        <dbReference type="ARBA" id="ARBA00022729"/>
    </source>
</evidence>
<dbReference type="eggNOG" id="COG3209">
    <property type="taxonomic scope" value="Bacteria"/>
</dbReference>
<evidence type="ECO:0000313" key="4">
    <source>
        <dbReference type="Proteomes" id="UP000184396"/>
    </source>
</evidence>
<accession>A0A1M6AGS4</accession>
<dbReference type="OrthoDB" id="1652165at2"/>
<gene>
    <name evidence="3" type="ORF">SAMN05216261_0421</name>
</gene>
<dbReference type="NCBIfam" id="TIGR04183">
    <property type="entry name" value="Por_Secre_tail"/>
    <property type="match status" value="1"/>
</dbReference>
<protein>
    <submittedName>
        <fullName evidence="3">Por secretion system C-terminal sorting domain-containing protein</fullName>
    </submittedName>
</protein>